<reference evidence="1 2" key="1">
    <citation type="submission" date="2016-10" db="EMBL/GenBank/DDBJ databases">
        <authorList>
            <person name="de Groot N.N."/>
        </authorList>
    </citation>
    <scope>NUCLEOTIDE SEQUENCE [LARGE SCALE GENOMIC DNA]</scope>
    <source>
        <strain evidence="1 2">DSM 44149</strain>
    </source>
</reference>
<proteinExistence type="predicted"/>
<name>A0A1G9SFR7_ALLAB</name>
<evidence type="ECO:0000313" key="2">
    <source>
        <dbReference type="Proteomes" id="UP000183376"/>
    </source>
</evidence>
<dbReference type="EMBL" id="LT629701">
    <property type="protein sequence ID" value="SDM34137.1"/>
    <property type="molecule type" value="Genomic_DNA"/>
</dbReference>
<protein>
    <submittedName>
        <fullName evidence="1">Uncharacterized protein</fullName>
    </submittedName>
</protein>
<sequence length="68" mass="8267">MFREVPVLERFQADTQFVDGASRYWGEVLRRSARSRWTHDPRERTDLSTTIGYFWLYQPFSERTYTLS</sequence>
<evidence type="ECO:0000313" key="1">
    <source>
        <dbReference type="EMBL" id="SDM34137.1"/>
    </source>
</evidence>
<dbReference type="Proteomes" id="UP000183376">
    <property type="component" value="Chromosome I"/>
</dbReference>
<dbReference type="AlphaFoldDB" id="A0A1G9SFR7"/>
<accession>A0A1G9SFR7</accession>
<organism evidence="1 2">
    <name type="scientific">Allokutzneria albata</name>
    <name type="common">Kibdelosporangium albatum</name>
    <dbReference type="NCBI Taxonomy" id="211114"/>
    <lineage>
        <taxon>Bacteria</taxon>
        <taxon>Bacillati</taxon>
        <taxon>Actinomycetota</taxon>
        <taxon>Actinomycetes</taxon>
        <taxon>Pseudonocardiales</taxon>
        <taxon>Pseudonocardiaceae</taxon>
        <taxon>Allokutzneria</taxon>
    </lineage>
</organism>
<gene>
    <name evidence="1" type="ORF">SAMN04489726_1130</name>
</gene>
<keyword evidence="2" id="KW-1185">Reference proteome</keyword>